<reference evidence="4 5" key="1">
    <citation type="submission" date="2016-04" db="EMBL/GenBank/DDBJ databases">
        <authorList>
            <person name="Chen L."/>
            <person name="Zhuang W."/>
            <person name="Wang G."/>
        </authorList>
    </citation>
    <scope>NUCLEOTIDE SEQUENCE [LARGE SCALE GENOMIC DNA]</scope>
    <source>
        <strain evidence="5">GR20</strain>
    </source>
</reference>
<organism evidence="4 5">
    <name type="scientific">Niastella koreensis</name>
    <dbReference type="NCBI Taxonomy" id="354356"/>
    <lineage>
        <taxon>Bacteria</taxon>
        <taxon>Pseudomonadati</taxon>
        <taxon>Bacteroidota</taxon>
        <taxon>Chitinophagia</taxon>
        <taxon>Chitinophagales</taxon>
        <taxon>Chitinophagaceae</taxon>
        <taxon>Niastella</taxon>
    </lineage>
</organism>
<accession>A0ABX3P217</accession>
<comment type="caution">
    <text evidence="4">The sequence shown here is derived from an EMBL/GenBank/DDBJ whole genome shotgun (WGS) entry which is preliminary data.</text>
</comment>
<dbReference type="InterPro" id="IPR024930">
    <property type="entry name" value="Skp_dom_sf"/>
</dbReference>
<dbReference type="PANTHER" id="PTHR35089">
    <property type="entry name" value="CHAPERONE PROTEIN SKP"/>
    <property type="match status" value="1"/>
</dbReference>
<evidence type="ECO:0008006" key="6">
    <source>
        <dbReference type="Google" id="ProtNLM"/>
    </source>
</evidence>
<keyword evidence="2 3" id="KW-0732">Signal</keyword>
<dbReference type="RefSeq" id="WP_014218473.1">
    <property type="nucleotide sequence ID" value="NZ_LWBO01000003.1"/>
</dbReference>
<evidence type="ECO:0000256" key="1">
    <source>
        <dbReference type="ARBA" id="ARBA00009091"/>
    </source>
</evidence>
<dbReference type="SMART" id="SM00935">
    <property type="entry name" value="OmpH"/>
    <property type="match status" value="1"/>
</dbReference>
<dbReference type="Gene3D" id="3.30.910.20">
    <property type="entry name" value="Skp domain"/>
    <property type="match status" value="1"/>
</dbReference>
<feature type="signal peptide" evidence="3">
    <location>
        <begin position="1"/>
        <end position="25"/>
    </location>
</feature>
<feature type="chain" id="PRO_5045264817" description="Outer membrane chaperone Skp (OmpH)" evidence="3">
    <location>
        <begin position="26"/>
        <end position="192"/>
    </location>
</feature>
<dbReference type="PANTHER" id="PTHR35089:SF1">
    <property type="entry name" value="CHAPERONE PROTEIN SKP"/>
    <property type="match status" value="1"/>
</dbReference>
<sequence>MKRQFVAIVVIFTIGLLANAIQANAQNKIGYISLQELVANMPEYKKAQGDMQEYQKALVQQGNDYQQAFIDKQKQYVIDSLKMTAPVKEVKRKELNDLYVKWTNFVQQEAQQMMNQHEQELLAPIQDKAVQTSQAVAKENGYAYILPKEQLIAFPSADDILPLVYKKLNITPTKDAAPADAPAPAPAAPKKN</sequence>
<dbReference type="Pfam" id="PF03938">
    <property type="entry name" value="OmpH"/>
    <property type="match status" value="1"/>
</dbReference>
<proteinExistence type="inferred from homology"/>
<dbReference type="EMBL" id="LWBO01000003">
    <property type="protein sequence ID" value="OQP52999.1"/>
    <property type="molecule type" value="Genomic_DNA"/>
</dbReference>
<comment type="similarity">
    <text evidence="1">Belongs to the Skp family.</text>
</comment>
<evidence type="ECO:0000256" key="2">
    <source>
        <dbReference type="ARBA" id="ARBA00022729"/>
    </source>
</evidence>
<dbReference type="InterPro" id="IPR005632">
    <property type="entry name" value="Chaperone_Skp"/>
</dbReference>
<keyword evidence="5" id="KW-1185">Reference proteome</keyword>
<evidence type="ECO:0000256" key="3">
    <source>
        <dbReference type="SAM" id="SignalP"/>
    </source>
</evidence>
<protein>
    <recommendedName>
        <fullName evidence="6">Outer membrane chaperone Skp (OmpH)</fullName>
    </recommendedName>
</protein>
<evidence type="ECO:0000313" key="4">
    <source>
        <dbReference type="EMBL" id="OQP52999.1"/>
    </source>
</evidence>
<dbReference type="Proteomes" id="UP000192277">
    <property type="component" value="Unassembled WGS sequence"/>
</dbReference>
<name>A0ABX3P217_9BACT</name>
<evidence type="ECO:0000313" key="5">
    <source>
        <dbReference type="Proteomes" id="UP000192277"/>
    </source>
</evidence>
<gene>
    <name evidence="4" type="ORF">A4D02_21600</name>
</gene>
<dbReference type="SUPFAM" id="SSF111384">
    <property type="entry name" value="OmpH-like"/>
    <property type="match status" value="1"/>
</dbReference>